<dbReference type="AlphaFoldDB" id="A0A449BJ63"/>
<reference evidence="2 3" key="1">
    <citation type="submission" date="2019-01" db="EMBL/GenBank/DDBJ databases">
        <authorList>
            <consortium name="Pathogen Informatics"/>
        </authorList>
    </citation>
    <scope>NUCLEOTIDE SEQUENCE [LARGE SCALE GENOMIC DNA]</scope>
    <source>
        <strain evidence="2 3">NCTC10172</strain>
    </source>
</reference>
<sequence>MKKLLLILLTIISVITLAGCSQNNYTYYFATAETNQDSAWVYYVVVTKKGNKIVDAEWNGYHIAGDTLATKGLSKYDASKAGLYNMSSDPTKLKWHEQADLITAKLIETQNYNDRIPVPAGATIGTGDFYALVEKALANGPIAKGKYQDGYYFFSNKENGTEKTSNNFYDPVKDVVIMGEAFNQYTFGTFIVVNGSIVLANYNTTQVGYRLKMNELNKIEKYAWDHDGNPETAPKSVSIIAPYNGQNPTKYLTKNQLGYSYGLKTPNGSSGLEYFEHAARIGEYLVENQTLPTLNNDGKFDDLAGVTITVSEYVQLLNQIPLK</sequence>
<proteinExistence type="predicted"/>
<dbReference type="Proteomes" id="UP000290909">
    <property type="component" value="Chromosome"/>
</dbReference>
<keyword evidence="3" id="KW-1185">Reference proteome</keyword>
<dbReference type="KEGG" id="ahk:NCTC10172_00367"/>
<protein>
    <submittedName>
        <fullName evidence="2">Major membrane immunogen, membrane-anchored lipoprotein</fullName>
    </submittedName>
</protein>
<organism evidence="2 3">
    <name type="scientific">Acholeplasma hippikon</name>
    <dbReference type="NCBI Taxonomy" id="264636"/>
    <lineage>
        <taxon>Bacteria</taxon>
        <taxon>Bacillati</taxon>
        <taxon>Mycoplasmatota</taxon>
        <taxon>Mollicutes</taxon>
        <taxon>Acholeplasmatales</taxon>
        <taxon>Acholeplasmataceae</taxon>
        <taxon>Acholeplasma</taxon>
    </lineage>
</organism>
<evidence type="ECO:0000313" key="2">
    <source>
        <dbReference type="EMBL" id="VEU82357.1"/>
    </source>
</evidence>
<keyword evidence="1" id="KW-0732">Signal</keyword>
<feature type="chain" id="PRO_5019271704" evidence="1">
    <location>
        <begin position="19"/>
        <end position="323"/>
    </location>
</feature>
<gene>
    <name evidence="2" type="ORF">NCTC10172_00367</name>
</gene>
<dbReference type="Gene3D" id="3.90.1010.20">
    <property type="match status" value="2"/>
</dbReference>
<dbReference type="EMBL" id="LR215050">
    <property type="protein sequence ID" value="VEU82357.1"/>
    <property type="molecule type" value="Genomic_DNA"/>
</dbReference>
<dbReference type="PROSITE" id="PS51257">
    <property type="entry name" value="PROKAR_LIPOPROTEIN"/>
    <property type="match status" value="1"/>
</dbReference>
<dbReference type="RefSeq" id="WP_035369570.1">
    <property type="nucleotide sequence ID" value="NZ_LR215050.1"/>
</dbReference>
<feature type="signal peptide" evidence="1">
    <location>
        <begin position="1"/>
        <end position="18"/>
    </location>
</feature>
<evidence type="ECO:0000313" key="3">
    <source>
        <dbReference type="Proteomes" id="UP000290909"/>
    </source>
</evidence>
<accession>A0A449BJ63</accession>
<evidence type="ECO:0000256" key="1">
    <source>
        <dbReference type="SAM" id="SignalP"/>
    </source>
</evidence>
<name>A0A449BJ63_9MOLU</name>
<keyword evidence="2" id="KW-0449">Lipoprotein</keyword>